<dbReference type="EMBL" id="SPNV01000018">
    <property type="protein sequence ID" value="KAF5865546.1"/>
    <property type="molecule type" value="Genomic_DNA"/>
</dbReference>
<dbReference type="Gene3D" id="1.10.630.10">
    <property type="entry name" value="Cytochrome P450"/>
    <property type="match status" value="1"/>
</dbReference>
<dbReference type="CDD" id="cd11060">
    <property type="entry name" value="CYP57A1-like"/>
    <property type="match status" value="1"/>
</dbReference>
<dbReference type="GO" id="GO:0004497">
    <property type="term" value="F:monooxygenase activity"/>
    <property type="evidence" value="ECO:0007669"/>
    <property type="project" value="UniProtKB-KW"/>
</dbReference>
<feature type="transmembrane region" description="Helical" evidence="9">
    <location>
        <begin position="12"/>
        <end position="32"/>
    </location>
</feature>
<protein>
    <recommendedName>
        <fullName evidence="12">Cytochrome P450</fullName>
    </recommendedName>
</protein>
<dbReference type="Pfam" id="PF00067">
    <property type="entry name" value="p450"/>
    <property type="match status" value="1"/>
</dbReference>
<evidence type="ECO:0000256" key="8">
    <source>
        <dbReference type="RuleBase" id="RU000461"/>
    </source>
</evidence>
<keyword evidence="7 8" id="KW-0349">Heme</keyword>
<keyword evidence="9" id="KW-1133">Transmembrane helix</keyword>
<dbReference type="InterPro" id="IPR050121">
    <property type="entry name" value="Cytochrome_P450_monoxygenase"/>
</dbReference>
<dbReference type="PRINTS" id="PR00463">
    <property type="entry name" value="EP450I"/>
</dbReference>
<evidence type="ECO:0000256" key="4">
    <source>
        <dbReference type="ARBA" id="ARBA00023002"/>
    </source>
</evidence>
<evidence type="ECO:0000256" key="5">
    <source>
        <dbReference type="ARBA" id="ARBA00023004"/>
    </source>
</evidence>
<dbReference type="PANTHER" id="PTHR24305">
    <property type="entry name" value="CYTOCHROME P450"/>
    <property type="match status" value="1"/>
</dbReference>
<dbReference type="InterPro" id="IPR036396">
    <property type="entry name" value="Cyt_P450_sf"/>
</dbReference>
<keyword evidence="3 7" id="KW-0479">Metal-binding</keyword>
<keyword evidence="4 8" id="KW-0560">Oxidoreductase</keyword>
<comment type="similarity">
    <text evidence="2 8">Belongs to the cytochrome P450 family.</text>
</comment>
<evidence type="ECO:0000256" key="1">
    <source>
        <dbReference type="ARBA" id="ARBA00001971"/>
    </source>
</evidence>
<dbReference type="GO" id="GO:0016705">
    <property type="term" value="F:oxidoreductase activity, acting on paired donors, with incorporation or reduction of molecular oxygen"/>
    <property type="evidence" value="ECO:0007669"/>
    <property type="project" value="InterPro"/>
</dbReference>
<comment type="caution">
    <text evidence="10">The sequence shown here is derived from an EMBL/GenBank/DDBJ whole genome shotgun (WGS) entry which is preliminary data.</text>
</comment>
<dbReference type="AlphaFoldDB" id="A0A8H6EAL9"/>
<dbReference type="PROSITE" id="PS00086">
    <property type="entry name" value="CYTOCHROME_P450"/>
    <property type="match status" value="1"/>
</dbReference>
<dbReference type="PANTHER" id="PTHR24305:SF180">
    <property type="entry name" value="P450, PUTATIVE (EUROFUNG)-RELATED"/>
    <property type="match status" value="1"/>
</dbReference>
<dbReference type="InterPro" id="IPR001128">
    <property type="entry name" value="Cyt_P450"/>
</dbReference>
<evidence type="ECO:0000313" key="11">
    <source>
        <dbReference type="Proteomes" id="UP000541154"/>
    </source>
</evidence>
<dbReference type="InterPro" id="IPR017972">
    <property type="entry name" value="Cyt_P450_CS"/>
</dbReference>
<reference evidence="10 11" key="1">
    <citation type="submission" date="2019-04" db="EMBL/GenBank/DDBJ databases">
        <title>Aspergillus burnettii sp. nov., novel species from soil in southeast Queensland.</title>
        <authorList>
            <person name="Gilchrist C.L.M."/>
            <person name="Pitt J.I."/>
            <person name="Lange L."/>
            <person name="Lacey H.J."/>
            <person name="Vuong D."/>
            <person name="Midgley D.J."/>
            <person name="Greenfield P."/>
            <person name="Bradbury M."/>
            <person name="Lacey E."/>
            <person name="Busk P.K."/>
            <person name="Pilgaard B."/>
            <person name="Chooi Y.H."/>
            <person name="Piggott A.M."/>
        </authorList>
    </citation>
    <scope>NUCLEOTIDE SEQUENCE [LARGE SCALE GENOMIC DNA]</scope>
    <source>
        <strain evidence="10 11">FRR 5400</strain>
    </source>
</reference>
<feature type="binding site" description="axial binding residue" evidence="7">
    <location>
        <position position="454"/>
    </location>
    <ligand>
        <name>heme</name>
        <dbReference type="ChEBI" id="CHEBI:30413"/>
    </ligand>
    <ligandPart>
        <name>Fe</name>
        <dbReference type="ChEBI" id="CHEBI:18248"/>
    </ligandPart>
</feature>
<accession>A0A8H6EAL9</accession>
<evidence type="ECO:0000256" key="6">
    <source>
        <dbReference type="ARBA" id="ARBA00023033"/>
    </source>
</evidence>
<dbReference type="Proteomes" id="UP000541154">
    <property type="component" value="Unassembled WGS sequence"/>
</dbReference>
<evidence type="ECO:0000313" key="10">
    <source>
        <dbReference type="EMBL" id="KAF5865546.1"/>
    </source>
</evidence>
<keyword evidence="11" id="KW-1185">Reference proteome</keyword>
<keyword evidence="9" id="KW-0472">Membrane</keyword>
<keyword evidence="6 8" id="KW-0503">Monooxygenase</keyword>
<comment type="cofactor">
    <cofactor evidence="1 7">
        <name>heme</name>
        <dbReference type="ChEBI" id="CHEBI:30413"/>
    </cofactor>
</comment>
<gene>
    <name evidence="10" type="ORF">ETB97_003390</name>
</gene>
<evidence type="ECO:0000256" key="2">
    <source>
        <dbReference type="ARBA" id="ARBA00010617"/>
    </source>
</evidence>
<keyword evidence="9" id="KW-0812">Transmembrane</keyword>
<evidence type="ECO:0000256" key="7">
    <source>
        <dbReference type="PIRSR" id="PIRSR602401-1"/>
    </source>
</evidence>
<evidence type="ECO:0000256" key="9">
    <source>
        <dbReference type="SAM" id="Phobius"/>
    </source>
</evidence>
<dbReference type="GO" id="GO:0005506">
    <property type="term" value="F:iron ion binding"/>
    <property type="evidence" value="ECO:0007669"/>
    <property type="project" value="InterPro"/>
</dbReference>
<sequence length="513" mass="58494">MDYMYPKGRQVNRLGGLAISILVVSHLLWNYLSSPLKSFPGPFWASFTNLWRLHDVFKGRCDITHNQLHRKYGAAVRMGPKVLSISDPSVIPQVFNSKNPWIKSNMYNVNDVIVSGVRLKNLFSHQDEKWHSTYIRPVKGLYSMTKVQDMEPGVDVTINLFMDKLRERFVGKATPCDMADYLNFFAWDVMSQITFSKNLGILDAGSDYQGFLGRSNKSLDYFASVSQMPLLDLVLDKNPIVRLGPPTFVWANIFSLEQLQKRLSGGSPPSGHADFLDKFLETKEKYPDLVDNNMIVTYLLSNTLAGSDTTGSAMCSALYHILKHPHVHKKLRDELYSAKLPLPAKWKDLQSLKYLDAVMRESMRVNPGVGLMIERVVPQGGFTLPDGRFIPEGTIVGMNPWVINKNEDVFGANPDTFIPERWLPRPGETDEAYQARFSKMKGTDFTFGAGPRMCMGRYLSQLESYKLIATLFCTFEMELPRPDHQWHVTNSWFVRHESIPVHMRERADLSIHV</sequence>
<dbReference type="PRINTS" id="PR00385">
    <property type="entry name" value="P450"/>
</dbReference>
<keyword evidence="5 7" id="KW-0408">Iron</keyword>
<evidence type="ECO:0000256" key="3">
    <source>
        <dbReference type="ARBA" id="ARBA00022723"/>
    </source>
</evidence>
<organism evidence="10 11">
    <name type="scientific">Petromyces alliaceus</name>
    <name type="common">Aspergillus alliaceus</name>
    <dbReference type="NCBI Taxonomy" id="209559"/>
    <lineage>
        <taxon>Eukaryota</taxon>
        <taxon>Fungi</taxon>
        <taxon>Dikarya</taxon>
        <taxon>Ascomycota</taxon>
        <taxon>Pezizomycotina</taxon>
        <taxon>Eurotiomycetes</taxon>
        <taxon>Eurotiomycetidae</taxon>
        <taxon>Eurotiales</taxon>
        <taxon>Aspergillaceae</taxon>
        <taxon>Aspergillus</taxon>
        <taxon>Aspergillus subgen. Circumdati</taxon>
    </lineage>
</organism>
<dbReference type="InterPro" id="IPR002401">
    <property type="entry name" value="Cyt_P450_E_grp-I"/>
</dbReference>
<dbReference type="GO" id="GO:0020037">
    <property type="term" value="F:heme binding"/>
    <property type="evidence" value="ECO:0007669"/>
    <property type="project" value="InterPro"/>
</dbReference>
<dbReference type="SUPFAM" id="SSF48264">
    <property type="entry name" value="Cytochrome P450"/>
    <property type="match status" value="1"/>
</dbReference>
<name>A0A8H6EAL9_PETAA</name>
<proteinExistence type="inferred from homology"/>
<evidence type="ECO:0008006" key="12">
    <source>
        <dbReference type="Google" id="ProtNLM"/>
    </source>
</evidence>